<keyword evidence="2" id="KW-1185">Reference proteome</keyword>
<organism evidence="1 2">
    <name type="scientific">Paenibacillus anseongense</name>
    <dbReference type="NCBI Taxonomy" id="2682845"/>
    <lineage>
        <taxon>Bacteria</taxon>
        <taxon>Bacillati</taxon>
        <taxon>Bacillota</taxon>
        <taxon>Bacilli</taxon>
        <taxon>Bacillales</taxon>
        <taxon>Paenibacillaceae</taxon>
        <taxon>Paenibacillus</taxon>
    </lineage>
</organism>
<proteinExistence type="predicted"/>
<reference evidence="1 2" key="1">
    <citation type="submission" date="2019-12" db="EMBL/GenBank/DDBJ databases">
        <authorList>
            <person name="Huq M.A."/>
        </authorList>
    </citation>
    <scope>NUCLEOTIDE SEQUENCE [LARGE SCALE GENOMIC DNA]</scope>
    <source>
        <strain evidence="1 2">MAH-34</strain>
    </source>
</reference>
<evidence type="ECO:0000313" key="1">
    <source>
        <dbReference type="EMBL" id="MVQ36476.1"/>
    </source>
</evidence>
<evidence type="ECO:0000313" key="2">
    <source>
        <dbReference type="Proteomes" id="UP000467637"/>
    </source>
</evidence>
<dbReference type="EMBL" id="WSEM01000016">
    <property type="protein sequence ID" value="MVQ36476.1"/>
    <property type="molecule type" value="Genomic_DNA"/>
</dbReference>
<dbReference type="RefSeq" id="WP_157320499.1">
    <property type="nucleotide sequence ID" value="NZ_WSEM01000016.1"/>
</dbReference>
<comment type="caution">
    <text evidence="1">The sequence shown here is derived from an EMBL/GenBank/DDBJ whole genome shotgun (WGS) entry which is preliminary data.</text>
</comment>
<dbReference type="InterPro" id="IPR049249">
    <property type="entry name" value="DUF6882"/>
</dbReference>
<gene>
    <name evidence="1" type="ORF">GON05_17855</name>
</gene>
<accession>A0ABW9UAJ5</accession>
<dbReference type="Pfam" id="PF21813">
    <property type="entry name" value="DUF6882"/>
    <property type="match status" value="1"/>
</dbReference>
<protein>
    <submittedName>
        <fullName evidence="1">Uncharacterized protein</fullName>
    </submittedName>
</protein>
<name>A0ABW9UAJ5_9BACL</name>
<sequence>MKMTDSQFDEYLELCYENLQKKQEILLTEYGLGNFQEYWYDQETSKIQFKNEGKVMLEFSVVFIGSWSSESNTWMWAWANNSMTDQTRAQSSALKEIESITGIGIFTKQCFNCDEAMAHELTAFSVEHLKANGMYISPDGKSHVFMALKHPIS</sequence>
<dbReference type="Proteomes" id="UP000467637">
    <property type="component" value="Unassembled WGS sequence"/>
</dbReference>